<dbReference type="InterPro" id="IPR035979">
    <property type="entry name" value="RBD_domain_sf"/>
</dbReference>
<name>A0AAV2E1P8_9ROSI</name>
<dbReference type="GO" id="GO:0005737">
    <property type="term" value="C:cytoplasm"/>
    <property type="evidence" value="ECO:0007669"/>
    <property type="project" value="TreeGrafter"/>
</dbReference>
<dbReference type="InterPro" id="IPR040366">
    <property type="entry name" value="Nab2/ZC3H14"/>
</dbReference>
<feature type="compositionally biased region" description="Polar residues" evidence="2">
    <location>
        <begin position="455"/>
        <end position="464"/>
    </location>
</feature>
<protein>
    <recommendedName>
        <fullName evidence="3">RRM domain-containing protein</fullName>
    </recommendedName>
</protein>
<accession>A0AAV2E1P8</accession>
<feature type="region of interest" description="Disordered" evidence="2">
    <location>
        <begin position="169"/>
        <end position="202"/>
    </location>
</feature>
<dbReference type="EMBL" id="OZ034817">
    <property type="protein sequence ID" value="CAL1379734.1"/>
    <property type="molecule type" value="Genomic_DNA"/>
</dbReference>
<feature type="compositionally biased region" description="Polar residues" evidence="2">
    <location>
        <begin position="614"/>
        <end position="632"/>
    </location>
</feature>
<organism evidence="4 5">
    <name type="scientific">Linum trigynum</name>
    <dbReference type="NCBI Taxonomy" id="586398"/>
    <lineage>
        <taxon>Eukaryota</taxon>
        <taxon>Viridiplantae</taxon>
        <taxon>Streptophyta</taxon>
        <taxon>Embryophyta</taxon>
        <taxon>Tracheophyta</taxon>
        <taxon>Spermatophyta</taxon>
        <taxon>Magnoliopsida</taxon>
        <taxon>eudicotyledons</taxon>
        <taxon>Gunneridae</taxon>
        <taxon>Pentapetalae</taxon>
        <taxon>rosids</taxon>
        <taxon>fabids</taxon>
        <taxon>Malpighiales</taxon>
        <taxon>Linaceae</taxon>
        <taxon>Linum</taxon>
    </lineage>
</organism>
<dbReference type="PANTHER" id="PTHR14738">
    <property type="entry name" value="ZINC FINGER CCCH DOMAIN-CONTAINING PROTEIN 14"/>
    <property type="match status" value="1"/>
</dbReference>
<keyword evidence="5" id="KW-1185">Reference proteome</keyword>
<feature type="compositionally biased region" description="Basic and acidic residues" evidence="2">
    <location>
        <begin position="190"/>
        <end position="202"/>
    </location>
</feature>
<proteinExistence type="predicted"/>
<dbReference type="AlphaFoldDB" id="A0AAV2E1P8"/>
<feature type="compositionally biased region" description="Basic and acidic residues" evidence="2">
    <location>
        <begin position="169"/>
        <end position="178"/>
    </location>
</feature>
<dbReference type="SMART" id="SM00360">
    <property type="entry name" value="RRM"/>
    <property type="match status" value="1"/>
</dbReference>
<reference evidence="4 5" key="1">
    <citation type="submission" date="2024-04" db="EMBL/GenBank/DDBJ databases">
        <authorList>
            <person name="Fracassetti M."/>
        </authorList>
    </citation>
    <scope>NUCLEOTIDE SEQUENCE [LARGE SCALE GENOMIC DNA]</scope>
</reference>
<gene>
    <name evidence="4" type="ORF">LTRI10_LOCUS21235</name>
</gene>
<dbReference type="Gene3D" id="1.20.1390.10">
    <property type="entry name" value="PWI domain"/>
    <property type="match status" value="1"/>
</dbReference>
<dbReference type="GO" id="GO:0043488">
    <property type="term" value="P:regulation of mRNA stability"/>
    <property type="evidence" value="ECO:0007669"/>
    <property type="project" value="InterPro"/>
</dbReference>
<feature type="region of interest" description="Disordered" evidence="2">
    <location>
        <begin position="125"/>
        <end position="157"/>
    </location>
</feature>
<dbReference type="PROSITE" id="PS50102">
    <property type="entry name" value="RRM"/>
    <property type="match status" value="1"/>
</dbReference>
<keyword evidence="1" id="KW-0694">RNA-binding</keyword>
<evidence type="ECO:0000313" key="4">
    <source>
        <dbReference type="EMBL" id="CAL1379734.1"/>
    </source>
</evidence>
<evidence type="ECO:0000313" key="5">
    <source>
        <dbReference type="Proteomes" id="UP001497516"/>
    </source>
</evidence>
<feature type="region of interest" description="Disordered" evidence="2">
    <location>
        <begin position="226"/>
        <end position="261"/>
    </location>
</feature>
<dbReference type="PANTHER" id="PTHR14738:SF32">
    <property type="entry name" value="RNA BINDING (RRM_RBD_RNP MOTIFS) FAMILY PROTEIN"/>
    <property type="match status" value="1"/>
</dbReference>
<evidence type="ECO:0000256" key="1">
    <source>
        <dbReference type="PROSITE-ProRule" id="PRU00176"/>
    </source>
</evidence>
<dbReference type="FunFam" id="1.20.1390.10:FF:000005">
    <property type="entry name" value="RNA binding (RRM/RBD/RNP motifs) family protein"/>
    <property type="match status" value="1"/>
</dbReference>
<dbReference type="InterPro" id="IPR012677">
    <property type="entry name" value="Nucleotide-bd_a/b_plait_sf"/>
</dbReference>
<dbReference type="GO" id="GO:0005634">
    <property type="term" value="C:nucleus"/>
    <property type="evidence" value="ECO:0007669"/>
    <property type="project" value="TreeGrafter"/>
</dbReference>
<evidence type="ECO:0000256" key="2">
    <source>
        <dbReference type="SAM" id="MobiDB-lite"/>
    </source>
</evidence>
<feature type="domain" description="RRM" evidence="3">
    <location>
        <begin position="477"/>
        <end position="554"/>
    </location>
</feature>
<dbReference type="InterPro" id="IPR002483">
    <property type="entry name" value="PWI_dom"/>
</dbReference>
<feature type="region of interest" description="Disordered" evidence="2">
    <location>
        <begin position="604"/>
        <end position="652"/>
    </location>
</feature>
<dbReference type="Pfam" id="PF01480">
    <property type="entry name" value="PWI"/>
    <property type="match status" value="1"/>
</dbReference>
<sequence>MGSLDRVDDRTFRVNFSEDGVGKLRERVREKLKEFMGDYTDDTLVEYVIVLLRNGRRKEEAKTELNVFLGDDSDSFVSWLWDHLASSVELYVSHGQTETDKTTERRAIGAELVGNDPHHVEFESKKLNTENISRSRHRREWRDPKHEPTEQPSFRSSEVFDAVMEDTNHHTVDLEKRSASPRVSQKKKRSWQDEREQSKREKETVALATIDAPRRLLQFAVRDALGTPKASSSVKEPSLKRLRSVVSTSTEEPPPQVDRPRRIQSIARVPGGPMATVIKAVKEAAEDVTKVKTPRSVFDRLGRDSPAVETTVEYRDVAMDEEEYAFKLRRGNHRGLTSNFMAESGDDMGMDDRDLEVLPTGTSRGGSDVHRFKVQHNADDFVPNKCPDQSVQHANVSWKQPLPHQLQLAARLEQHPRDNEKHTGKVGAQIMKENSNPIVVALSNLKPATDHKEPQQTLPSTPGSLTAGRPVEDAESRTVFVSNVHFAATKDSLSRHFNKFGEVLKVVIVTDAATGQPKGSAYVEFMRKEAADNALSLSGTSFMSRILKVIKRSAATQEDSPPTMVWPLGVPRGSPYGVARFSRSPFVRGIPSGGAFRGRFKPGARSMQWKRGAQGSNADATITRSSSVNSPGPRSLTYVRTEPKQEGTSAAV</sequence>
<feature type="region of interest" description="Disordered" evidence="2">
    <location>
        <begin position="448"/>
        <end position="469"/>
    </location>
</feature>
<dbReference type="InterPro" id="IPR000504">
    <property type="entry name" value="RRM_dom"/>
</dbReference>
<feature type="compositionally biased region" description="Basic and acidic residues" evidence="2">
    <location>
        <begin position="140"/>
        <end position="149"/>
    </location>
</feature>
<dbReference type="Pfam" id="PF00076">
    <property type="entry name" value="RRM_1"/>
    <property type="match status" value="1"/>
</dbReference>
<dbReference type="Gene3D" id="3.30.70.330">
    <property type="match status" value="1"/>
</dbReference>
<dbReference type="Proteomes" id="UP001497516">
    <property type="component" value="Chromosome 4"/>
</dbReference>
<evidence type="ECO:0000259" key="3">
    <source>
        <dbReference type="PROSITE" id="PS50102"/>
    </source>
</evidence>
<dbReference type="GO" id="GO:0008143">
    <property type="term" value="F:poly(A) binding"/>
    <property type="evidence" value="ECO:0007669"/>
    <property type="project" value="InterPro"/>
</dbReference>
<dbReference type="SUPFAM" id="SSF54928">
    <property type="entry name" value="RNA-binding domain, RBD"/>
    <property type="match status" value="1"/>
</dbReference>